<dbReference type="RefSeq" id="XP_049146717.1">
    <property type="nucleotide sequence ID" value="XM_049289572.1"/>
</dbReference>
<dbReference type="KEGG" id="clup:CLUP02_10596"/>
<proteinExistence type="predicted"/>
<reference evidence="1" key="1">
    <citation type="journal article" date="2021" name="Mol. Plant Microbe Interact.">
        <title>Complete Genome Sequence of the Plant-Pathogenic Fungus Colletotrichum lupini.</title>
        <authorList>
            <person name="Baroncelli R."/>
            <person name="Pensec F."/>
            <person name="Da Lio D."/>
            <person name="Boufleur T."/>
            <person name="Vicente I."/>
            <person name="Sarrocco S."/>
            <person name="Picot A."/>
            <person name="Baraldi E."/>
            <person name="Sukno S."/>
            <person name="Thon M."/>
            <person name="Le Floch G."/>
        </authorList>
    </citation>
    <scope>NUCLEOTIDE SEQUENCE</scope>
    <source>
        <strain evidence="1">IMI 504893</strain>
    </source>
</reference>
<evidence type="ECO:0000313" key="1">
    <source>
        <dbReference type="EMBL" id="UQC85100.1"/>
    </source>
</evidence>
<organism evidence="1 2">
    <name type="scientific">Colletotrichum lupini</name>
    <dbReference type="NCBI Taxonomy" id="145971"/>
    <lineage>
        <taxon>Eukaryota</taxon>
        <taxon>Fungi</taxon>
        <taxon>Dikarya</taxon>
        <taxon>Ascomycota</taxon>
        <taxon>Pezizomycotina</taxon>
        <taxon>Sordariomycetes</taxon>
        <taxon>Hypocreomycetidae</taxon>
        <taxon>Glomerellales</taxon>
        <taxon>Glomerellaceae</taxon>
        <taxon>Colletotrichum</taxon>
        <taxon>Colletotrichum acutatum species complex</taxon>
    </lineage>
</organism>
<evidence type="ECO:0000313" key="2">
    <source>
        <dbReference type="Proteomes" id="UP000830671"/>
    </source>
</evidence>
<sequence>LQATVSYWPAIFSCVVSASRLFLHSCGSLAPTHSSRLHFKLQASPPLFQSLHLIDKGVRIRCLGEADIGRPQIGFQPALASLRSNESRSSFSPFIAPCWGPHSTSGALWSQGACPPHFAISQASAATGHRPQHLAVSSLLCIERLGDKKSWHPSAFGHCFGEGFSWSLIFSLPFSMSRPLMPQIETRNKVTFLHSTRTPSTPACFFPFLSAEYLDIAPRYRRGRQRSRRDVLWAEQHRLPGREGDFG</sequence>
<dbReference type="AlphaFoldDB" id="A0A9Q8WJQ1"/>
<dbReference type="Proteomes" id="UP000830671">
    <property type="component" value="Chromosome 5"/>
</dbReference>
<dbReference type="GeneID" id="73344582"/>
<keyword evidence="2" id="KW-1185">Reference proteome</keyword>
<gene>
    <name evidence="1" type="ORF">CLUP02_10596</name>
</gene>
<feature type="non-terminal residue" evidence="1">
    <location>
        <position position="1"/>
    </location>
</feature>
<dbReference type="EMBL" id="CP019477">
    <property type="protein sequence ID" value="UQC85100.1"/>
    <property type="molecule type" value="Genomic_DNA"/>
</dbReference>
<name>A0A9Q8WJQ1_9PEZI</name>
<protein>
    <submittedName>
        <fullName evidence="1">Uncharacterized protein</fullName>
    </submittedName>
</protein>
<accession>A0A9Q8WJQ1</accession>